<dbReference type="GeneID" id="69015077"/>
<feature type="transmembrane region" description="Helical" evidence="5">
    <location>
        <begin position="227"/>
        <end position="255"/>
    </location>
</feature>
<feature type="transmembrane region" description="Helical" evidence="5">
    <location>
        <begin position="160"/>
        <end position="180"/>
    </location>
</feature>
<dbReference type="SUPFAM" id="SSF103473">
    <property type="entry name" value="MFS general substrate transporter"/>
    <property type="match status" value="1"/>
</dbReference>
<proteinExistence type="predicted"/>
<evidence type="ECO:0000256" key="2">
    <source>
        <dbReference type="ARBA" id="ARBA00022692"/>
    </source>
</evidence>
<reference evidence="6" key="2">
    <citation type="submission" date="2020-03" db="EMBL/GenBank/DDBJ databases">
        <authorList>
            <person name="Fu F.-F."/>
            <person name="Chen J."/>
        </authorList>
    </citation>
    <scope>NUCLEOTIDE SEQUENCE</scope>
    <source>
        <strain evidence="6">Lc1</strain>
    </source>
</reference>
<dbReference type="EMBL" id="WVTB01000104">
    <property type="protein sequence ID" value="KAF3797883.1"/>
    <property type="molecule type" value="Genomic_DNA"/>
</dbReference>
<keyword evidence="2 5" id="KW-0812">Transmembrane</keyword>
<reference evidence="6" key="1">
    <citation type="journal article" date="2020" name="Phytopathology">
        <title>Genome sequence and comparative analysis of Colletotrichum gloeosporioides isolated from Liriodendron leaves.</title>
        <authorList>
            <person name="Fu F.F."/>
            <person name="Hao Z."/>
            <person name="Wang P."/>
            <person name="Lu Y."/>
            <person name="Xue L.J."/>
            <person name="Wei G."/>
            <person name="Tian Y."/>
            <person name="Baishi H."/>
            <person name="Xu H."/>
            <person name="Shi J."/>
            <person name="Cheng T."/>
            <person name="Wang G."/>
            <person name="Yi Y."/>
            <person name="Chen J."/>
        </authorList>
    </citation>
    <scope>NUCLEOTIDE SEQUENCE</scope>
    <source>
        <strain evidence="6">Lc1</strain>
    </source>
</reference>
<gene>
    <name evidence="6" type="ORF">GCG54_00007936</name>
</gene>
<sequence>MAPKSIRGLMTLWFNVCMLGGQALGIFTVFGCSTNISSEHSLQYQIPWFVQTFVPAIAVGLSFFSVESPRWLAIQGKQKDALDALVKLRGLPADHPYLEEEYALIETHLDDENQQSGAGLTIVAYILAQFSGANSVTNYLPTIFGYIGVQGAGVKVYSSGLYAVAKMICCLVASLVFVDVLGRRKSLIIGITIQAACRAYLSGYLKYFTKDPDSVPKGASDAAIGIIYIHALGWAVGLYTLPYLFGFHWLFYFAITKATPSILSSMDIWGAFLFFVGWCILAFIYTLFFIPETSGLSLDEMDAIFQRPMHRMRQAASGKSEEERIGRRVSVEKEAVAHLERD</sequence>
<dbReference type="Gene3D" id="1.20.1250.20">
    <property type="entry name" value="MFS general substrate transporter like domains"/>
    <property type="match status" value="1"/>
</dbReference>
<evidence type="ECO:0000313" key="6">
    <source>
        <dbReference type="EMBL" id="KAF3797883.1"/>
    </source>
</evidence>
<evidence type="ECO:0000256" key="1">
    <source>
        <dbReference type="ARBA" id="ARBA00004141"/>
    </source>
</evidence>
<keyword evidence="3 5" id="KW-1133">Transmembrane helix</keyword>
<dbReference type="InterPro" id="IPR005828">
    <property type="entry name" value="MFS_sugar_transport-like"/>
</dbReference>
<name>A0A8H4FCT8_COLGL</name>
<keyword evidence="7" id="KW-1185">Reference proteome</keyword>
<feature type="transmembrane region" description="Helical" evidence="5">
    <location>
        <begin position="118"/>
        <end position="140"/>
    </location>
</feature>
<comment type="caution">
    <text evidence="6">The sequence shown here is derived from an EMBL/GenBank/DDBJ whole genome shotgun (WGS) entry which is preliminary data.</text>
</comment>
<organism evidence="6 7">
    <name type="scientific">Colletotrichum gloeosporioides</name>
    <name type="common">Anthracnose fungus</name>
    <name type="synonym">Glomerella cingulata</name>
    <dbReference type="NCBI Taxonomy" id="474922"/>
    <lineage>
        <taxon>Eukaryota</taxon>
        <taxon>Fungi</taxon>
        <taxon>Dikarya</taxon>
        <taxon>Ascomycota</taxon>
        <taxon>Pezizomycotina</taxon>
        <taxon>Sordariomycetes</taxon>
        <taxon>Hypocreomycetidae</taxon>
        <taxon>Glomerellales</taxon>
        <taxon>Glomerellaceae</taxon>
        <taxon>Colletotrichum</taxon>
        <taxon>Colletotrichum gloeosporioides species complex</taxon>
    </lineage>
</organism>
<evidence type="ECO:0000256" key="4">
    <source>
        <dbReference type="ARBA" id="ARBA00023136"/>
    </source>
</evidence>
<protein>
    <submittedName>
        <fullName evidence="6">Putative quinate permease</fullName>
    </submittedName>
</protein>
<accession>A0A8H4FCT8</accession>
<evidence type="ECO:0000313" key="7">
    <source>
        <dbReference type="Proteomes" id="UP000613401"/>
    </source>
</evidence>
<dbReference type="Proteomes" id="UP000613401">
    <property type="component" value="Unassembled WGS sequence"/>
</dbReference>
<dbReference type="PROSITE" id="PS51257">
    <property type="entry name" value="PROKAR_LIPOPROTEIN"/>
    <property type="match status" value="1"/>
</dbReference>
<evidence type="ECO:0000256" key="5">
    <source>
        <dbReference type="SAM" id="Phobius"/>
    </source>
</evidence>
<dbReference type="RefSeq" id="XP_045257043.1">
    <property type="nucleotide sequence ID" value="XM_045407910.1"/>
</dbReference>
<feature type="transmembrane region" description="Helical" evidence="5">
    <location>
        <begin position="48"/>
        <end position="66"/>
    </location>
</feature>
<comment type="subcellular location">
    <subcellularLocation>
        <location evidence="1">Membrane</location>
        <topology evidence="1">Multi-pass membrane protein</topology>
    </subcellularLocation>
</comment>
<dbReference type="PANTHER" id="PTHR48022:SF59">
    <property type="entry name" value="MAJOR FACILITATOR SUPERFAMILY (MFS) PROFILE DOMAIN-CONTAINING PROTEIN"/>
    <property type="match status" value="1"/>
</dbReference>
<dbReference type="GO" id="GO:0005351">
    <property type="term" value="F:carbohydrate:proton symporter activity"/>
    <property type="evidence" value="ECO:0007669"/>
    <property type="project" value="TreeGrafter"/>
</dbReference>
<dbReference type="AlphaFoldDB" id="A0A8H4FCT8"/>
<dbReference type="Pfam" id="PF00083">
    <property type="entry name" value="Sugar_tr"/>
    <property type="match status" value="1"/>
</dbReference>
<feature type="transmembrane region" description="Helical" evidence="5">
    <location>
        <begin position="267"/>
        <end position="290"/>
    </location>
</feature>
<dbReference type="InterPro" id="IPR050360">
    <property type="entry name" value="MFS_Sugar_Transporters"/>
</dbReference>
<dbReference type="PANTHER" id="PTHR48022">
    <property type="entry name" value="PLASTIDIC GLUCOSE TRANSPORTER 4"/>
    <property type="match status" value="1"/>
</dbReference>
<feature type="transmembrane region" description="Helical" evidence="5">
    <location>
        <begin position="187"/>
        <end position="207"/>
    </location>
</feature>
<evidence type="ECO:0000256" key="3">
    <source>
        <dbReference type="ARBA" id="ARBA00022989"/>
    </source>
</evidence>
<dbReference type="InterPro" id="IPR036259">
    <property type="entry name" value="MFS_trans_sf"/>
</dbReference>
<dbReference type="GO" id="GO:0016020">
    <property type="term" value="C:membrane"/>
    <property type="evidence" value="ECO:0007669"/>
    <property type="project" value="UniProtKB-SubCell"/>
</dbReference>
<feature type="transmembrane region" description="Helical" evidence="5">
    <location>
        <begin position="12"/>
        <end position="36"/>
    </location>
</feature>
<keyword evidence="4 5" id="KW-0472">Membrane</keyword>